<dbReference type="KEGG" id="xva:C7V42_07590"/>
<sequence length="71" mass="7210">MKALGFAQAGASGTGIGDWALGIGHWALGIGHWALRIRNGGVAFCGGARCDADNCSNKLPTTPLSFVLANP</sequence>
<proteinExistence type="predicted"/>
<name>A0AAE8JWF0_XANVA</name>
<comment type="caution">
    <text evidence="1">The sequence shown here is derived from an EMBL/GenBank/DDBJ whole genome shotgun (WGS) entry which is preliminary data.</text>
</comment>
<accession>A0AAE8JWF0</accession>
<evidence type="ECO:0000313" key="1">
    <source>
        <dbReference type="EMBL" id="RNL01297.1"/>
    </source>
</evidence>
<organism evidence="1 2">
    <name type="scientific">Xanthomonas vasicola pv. vasculorum</name>
    <dbReference type="NCBI Taxonomy" id="325776"/>
    <lineage>
        <taxon>Bacteria</taxon>
        <taxon>Pseudomonadati</taxon>
        <taxon>Pseudomonadota</taxon>
        <taxon>Gammaproteobacteria</taxon>
        <taxon>Lysobacterales</taxon>
        <taxon>Lysobacteraceae</taxon>
        <taxon>Xanthomonas</taxon>
    </lineage>
</organism>
<gene>
    <name evidence="1" type="ORF">C9386_13335</name>
</gene>
<dbReference type="Proteomes" id="UP000284283">
    <property type="component" value="Unassembled WGS sequence"/>
</dbReference>
<evidence type="ECO:0000313" key="2">
    <source>
        <dbReference type="Proteomes" id="UP000284283"/>
    </source>
</evidence>
<protein>
    <submittedName>
        <fullName evidence="1">Uncharacterized protein</fullName>
    </submittedName>
</protein>
<reference evidence="1 2" key="1">
    <citation type="submission" date="2018-03" db="EMBL/GenBank/DDBJ databases">
        <authorList>
            <person name="Wu G."/>
        </authorList>
    </citation>
    <scope>NUCLEOTIDE SEQUENCE [LARGE SCALE GENOMIC DNA]</scope>
    <source>
        <strain evidence="1 2">SAM-118</strain>
    </source>
</reference>
<dbReference type="EMBL" id="PYTT01000110">
    <property type="protein sequence ID" value="RNL01297.1"/>
    <property type="molecule type" value="Genomic_DNA"/>
</dbReference>
<dbReference type="AlphaFoldDB" id="A0AAE8JWF0"/>